<accession>A0A9D1ZIU4</accession>
<name>A0A9D1ZIU4_9BACE</name>
<dbReference type="EMBL" id="DXCV01000070">
    <property type="protein sequence ID" value="HIY89144.1"/>
    <property type="molecule type" value="Genomic_DNA"/>
</dbReference>
<dbReference type="Proteomes" id="UP000886851">
    <property type="component" value="Unassembled WGS sequence"/>
</dbReference>
<evidence type="ECO:0000313" key="3">
    <source>
        <dbReference type="Proteomes" id="UP000886851"/>
    </source>
</evidence>
<dbReference type="InterPro" id="IPR036388">
    <property type="entry name" value="WH-like_DNA-bd_sf"/>
</dbReference>
<dbReference type="GO" id="GO:0006950">
    <property type="term" value="P:response to stress"/>
    <property type="evidence" value="ECO:0007669"/>
    <property type="project" value="TreeGrafter"/>
</dbReference>
<protein>
    <submittedName>
        <fullName evidence="2">MarR family transcriptional regulator</fullName>
    </submittedName>
</protein>
<dbReference type="Pfam" id="PF12802">
    <property type="entry name" value="MarR_2"/>
    <property type="match status" value="1"/>
</dbReference>
<dbReference type="PROSITE" id="PS50995">
    <property type="entry name" value="HTH_MARR_2"/>
    <property type="match status" value="1"/>
</dbReference>
<organism evidence="2 3">
    <name type="scientific">Candidatus Bacteroides pullicola</name>
    <dbReference type="NCBI Taxonomy" id="2838475"/>
    <lineage>
        <taxon>Bacteria</taxon>
        <taxon>Pseudomonadati</taxon>
        <taxon>Bacteroidota</taxon>
        <taxon>Bacteroidia</taxon>
        <taxon>Bacteroidales</taxon>
        <taxon>Bacteroidaceae</taxon>
        <taxon>Bacteroides</taxon>
    </lineage>
</organism>
<dbReference type="PANTHER" id="PTHR33164">
    <property type="entry name" value="TRANSCRIPTIONAL REGULATOR, MARR FAMILY"/>
    <property type="match status" value="1"/>
</dbReference>
<sequence>MEKIQCICRMRDLMKALSELETQLVDNYGVTLNEAMVLCSVGGDTVSAGDITACTGMTPSHASKTIRAVEDKGLLLRKLGEHDKRQMYFALTRKGKNCLGRIKEHGVDAPAWLLPLFDGPEAG</sequence>
<dbReference type="InterPro" id="IPR039422">
    <property type="entry name" value="MarR/SlyA-like"/>
</dbReference>
<comment type="caution">
    <text evidence="2">The sequence shown here is derived from an EMBL/GenBank/DDBJ whole genome shotgun (WGS) entry which is preliminary data.</text>
</comment>
<dbReference type="InterPro" id="IPR000835">
    <property type="entry name" value="HTH_MarR-typ"/>
</dbReference>
<dbReference type="SUPFAM" id="SSF46785">
    <property type="entry name" value="Winged helix' DNA-binding domain"/>
    <property type="match status" value="1"/>
</dbReference>
<feature type="domain" description="HTH marR-type" evidence="1">
    <location>
        <begin position="1"/>
        <end position="123"/>
    </location>
</feature>
<dbReference type="Gene3D" id="1.10.10.10">
    <property type="entry name" value="Winged helix-like DNA-binding domain superfamily/Winged helix DNA-binding domain"/>
    <property type="match status" value="1"/>
</dbReference>
<evidence type="ECO:0000259" key="1">
    <source>
        <dbReference type="PROSITE" id="PS50995"/>
    </source>
</evidence>
<dbReference type="InterPro" id="IPR036390">
    <property type="entry name" value="WH_DNA-bd_sf"/>
</dbReference>
<dbReference type="GO" id="GO:0003700">
    <property type="term" value="F:DNA-binding transcription factor activity"/>
    <property type="evidence" value="ECO:0007669"/>
    <property type="project" value="InterPro"/>
</dbReference>
<gene>
    <name evidence="2" type="ORF">H9824_10645</name>
</gene>
<evidence type="ECO:0000313" key="2">
    <source>
        <dbReference type="EMBL" id="HIY89144.1"/>
    </source>
</evidence>
<proteinExistence type="predicted"/>
<reference evidence="2" key="1">
    <citation type="journal article" date="2021" name="PeerJ">
        <title>Extensive microbial diversity within the chicken gut microbiome revealed by metagenomics and culture.</title>
        <authorList>
            <person name="Gilroy R."/>
            <person name="Ravi A."/>
            <person name="Getino M."/>
            <person name="Pursley I."/>
            <person name="Horton D.L."/>
            <person name="Alikhan N.F."/>
            <person name="Baker D."/>
            <person name="Gharbi K."/>
            <person name="Hall N."/>
            <person name="Watson M."/>
            <person name="Adriaenssens E.M."/>
            <person name="Foster-Nyarko E."/>
            <person name="Jarju S."/>
            <person name="Secka A."/>
            <person name="Antonio M."/>
            <person name="Oren A."/>
            <person name="Chaudhuri R.R."/>
            <person name="La Ragione R."/>
            <person name="Hildebrand F."/>
            <person name="Pallen M.J."/>
        </authorList>
    </citation>
    <scope>NUCLEOTIDE SEQUENCE</scope>
    <source>
        <strain evidence="2">Gambia2-208</strain>
    </source>
</reference>
<dbReference type="AlphaFoldDB" id="A0A9D1ZIU4"/>
<reference evidence="2" key="2">
    <citation type="submission" date="2021-04" db="EMBL/GenBank/DDBJ databases">
        <authorList>
            <person name="Gilroy R."/>
        </authorList>
    </citation>
    <scope>NUCLEOTIDE SEQUENCE</scope>
    <source>
        <strain evidence="2">Gambia2-208</strain>
    </source>
</reference>
<dbReference type="PANTHER" id="PTHR33164:SF43">
    <property type="entry name" value="HTH-TYPE TRANSCRIPTIONAL REPRESSOR YETL"/>
    <property type="match status" value="1"/>
</dbReference>